<feature type="transmembrane region" description="Helical" evidence="5">
    <location>
        <begin position="53"/>
        <end position="75"/>
    </location>
</feature>
<accession>A1CT66</accession>
<dbReference type="CDD" id="cd17323">
    <property type="entry name" value="MFS_Tpo1_MDR_like"/>
    <property type="match status" value="1"/>
</dbReference>
<feature type="transmembrane region" description="Helical" evidence="5">
    <location>
        <begin position="90"/>
        <end position="117"/>
    </location>
</feature>
<organism evidence="7 8">
    <name type="scientific">Aspergillus clavatus (strain ATCC 1007 / CBS 513.65 / DSM 816 / NCTC 3887 / NRRL 1 / QM 1276 / 107)</name>
    <dbReference type="NCBI Taxonomy" id="344612"/>
    <lineage>
        <taxon>Eukaryota</taxon>
        <taxon>Fungi</taxon>
        <taxon>Dikarya</taxon>
        <taxon>Ascomycota</taxon>
        <taxon>Pezizomycotina</taxon>
        <taxon>Eurotiomycetes</taxon>
        <taxon>Eurotiomycetidae</taxon>
        <taxon>Eurotiales</taxon>
        <taxon>Aspergillaceae</taxon>
        <taxon>Aspergillus</taxon>
        <taxon>Aspergillus subgen. Fumigati</taxon>
    </lineage>
</organism>
<reference evidence="7 8" key="1">
    <citation type="journal article" date="2008" name="PLoS Genet.">
        <title>Genomic islands in the pathogenic filamentous fungus Aspergillus fumigatus.</title>
        <authorList>
            <person name="Fedorova N.D."/>
            <person name="Khaldi N."/>
            <person name="Joardar V.S."/>
            <person name="Maiti R."/>
            <person name="Amedeo P."/>
            <person name="Anderson M.J."/>
            <person name="Crabtree J."/>
            <person name="Silva J.C."/>
            <person name="Badger J.H."/>
            <person name="Albarraq A."/>
            <person name="Angiuoli S."/>
            <person name="Bussey H."/>
            <person name="Bowyer P."/>
            <person name="Cotty P.J."/>
            <person name="Dyer P.S."/>
            <person name="Egan A."/>
            <person name="Galens K."/>
            <person name="Fraser-Liggett C.M."/>
            <person name="Haas B.J."/>
            <person name="Inman J.M."/>
            <person name="Kent R."/>
            <person name="Lemieux S."/>
            <person name="Malavazi I."/>
            <person name="Orvis J."/>
            <person name="Roemer T."/>
            <person name="Ronning C.M."/>
            <person name="Sundaram J.P."/>
            <person name="Sutton G."/>
            <person name="Turner G."/>
            <person name="Venter J.C."/>
            <person name="White O.R."/>
            <person name="Whitty B.R."/>
            <person name="Youngman P."/>
            <person name="Wolfe K.H."/>
            <person name="Goldman G.H."/>
            <person name="Wortman J.R."/>
            <person name="Jiang B."/>
            <person name="Denning D.W."/>
            <person name="Nierman W.C."/>
        </authorList>
    </citation>
    <scope>NUCLEOTIDE SEQUENCE [LARGE SCALE GENOMIC DNA]</scope>
    <source>
        <strain evidence="8">ATCC 1007 / CBS 513.65 / DSM 816 / NCTC 3887 / NRRL 1</strain>
    </source>
</reference>
<feature type="domain" description="Major facilitator superfamily (MFS) profile" evidence="6">
    <location>
        <begin position="55"/>
        <end position="498"/>
    </location>
</feature>
<protein>
    <submittedName>
        <fullName evidence="7">MFS transporter, putative</fullName>
    </submittedName>
</protein>
<dbReference type="GO" id="GO:0022857">
    <property type="term" value="F:transmembrane transporter activity"/>
    <property type="evidence" value="ECO:0007669"/>
    <property type="project" value="InterPro"/>
</dbReference>
<dbReference type="PANTHER" id="PTHR23502">
    <property type="entry name" value="MAJOR FACILITATOR SUPERFAMILY"/>
    <property type="match status" value="1"/>
</dbReference>
<dbReference type="Gene3D" id="1.20.1250.20">
    <property type="entry name" value="MFS general substrate transporter like domains"/>
    <property type="match status" value="1"/>
</dbReference>
<keyword evidence="4 5" id="KW-0472">Membrane</keyword>
<dbReference type="FunFam" id="1.20.1250.20:FF:000011">
    <property type="entry name" value="MFS multidrug transporter, putative"/>
    <property type="match status" value="1"/>
</dbReference>
<dbReference type="InterPro" id="IPR020846">
    <property type="entry name" value="MFS_dom"/>
</dbReference>
<feature type="transmembrane region" description="Helical" evidence="5">
    <location>
        <begin position="303"/>
        <end position="327"/>
    </location>
</feature>
<dbReference type="KEGG" id="act:ACLA_081930"/>
<evidence type="ECO:0000256" key="1">
    <source>
        <dbReference type="ARBA" id="ARBA00004141"/>
    </source>
</evidence>
<evidence type="ECO:0000313" key="7">
    <source>
        <dbReference type="EMBL" id="EAW06503.1"/>
    </source>
</evidence>
<dbReference type="InterPro" id="IPR011701">
    <property type="entry name" value="MFS"/>
</dbReference>
<evidence type="ECO:0000256" key="5">
    <source>
        <dbReference type="SAM" id="Phobius"/>
    </source>
</evidence>
<evidence type="ECO:0000313" key="8">
    <source>
        <dbReference type="Proteomes" id="UP000006701"/>
    </source>
</evidence>
<dbReference type="OrthoDB" id="446368at2759"/>
<dbReference type="PROSITE" id="PS50850">
    <property type="entry name" value="MFS"/>
    <property type="match status" value="1"/>
</dbReference>
<feature type="transmembrane region" description="Helical" evidence="5">
    <location>
        <begin position="137"/>
        <end position="155"/>
    </location>
</feature>
<dbReference type="Proteomes" id="UP000006701">
    <property type="component" value="Unassembled WGS sequence"/>
</dbReference>
<name>A1CT66_ASPCL</name>
<feature type="transmembrane region" description="Helical" evidence="5">
    <location>
        <begin position="406"/>
        <end position="427"/>
    </location>
</feature>
<feature type="transmembrane region" description="Helical" evidence="5">
    <location>
        <begin position="474"/>
        <end position="494"/>
    </location>
</feature>
<dbReference type="GeneID" id="4700251"/>
<feature type="transmembrane region" description="Helical" evidence="5">
    <location>
        <begin position="226"/>
        <end position="247"/>
    </location>
</feature>
<dbReference type="Pfam" id="PF07690">
    <property type="entry name" value="MFS_1"/>
    <property type="match status" value="1"/>
</dbReference>
<dbReference type="AlphaFoldDB" id="A1CT66"/>
<sequence length="533" mass="58088">MSQSIDSKASGDLGVVEKTHVYDGQGTEEDPFVVEFQKDDLGNPMNWSPVRKWLITAIVTFSVFAVTFTSSAYSVSANELIPDFDISTEVFIVGLSVFVLGFAIGPAVWGPLVSASVYPSQSWETQLTVSELYGRQIFWLTSHIAMVAFIGGSAGSRNVATLHVLRFFGGTFGGSPLVNSGGAIADLFPPAQRGLAMTLYCVAPFLGPILGPVVGGFVSENIGWRWVQGVCCIFIGLLGIFGVIFVPETYGPVLLSRRAAQLSKADGKVYISILEKSQGKKKPSEVFQRALIRPWVLLFREPIVLVASLYMAIIYGTVYMFMGAMPIVYNEERGWSEGIGGLAFMGIAVGIIVGLIYAIWDNNSRYMRLLKAKSATAESRLPPAIVGAVALPIGMFAFAWTTYRSIHWSVGIILSAPFGFGCVLVILPIVNYLIDAYTIYAASVLAAAAIFRSVVGAVFPLFTPQMYETLGIHWASSIPAFLTLVCMPFPFIMYRYGGPLLMKCKYAFEAAEMMRRMQQQQAPAPVKEDKSPE</sequence>
<dbReference type="HOGENOM" id="CLU_008455_11_6_1"/>
<feature type="transmembrane region" description="Helical" evidence="5">
    <location>
        <begin position="339"/>
        <end position="360"/>
    </location>
</feature>
<dbReference type="RefSeq" id="XP_001267929.1">
    <property type="nucleotide sequence ID" value="XM_001267928.1"/>
</dbReference>
<dbReference type="VEuPathDB" id="FungiDB:ACLA_081930"/>
<dbReference type="GO" id="GO:0005886">
    <property type="term" value="C:plasma membrane"/>
    <property type="evidence" value="ECO:0007669"/>
    <property type="project" value="TreeGrafter"/>
</dbReference>
<evidence type="ECO:0000259" key="6">
    <source>
        <dbReference type="PROSITE" id="PS50850"/>
    </source>
</evidence>
<dbReference type="PANTHER" id="PTHR23502:SF158">
    <property type="entry name" value="MULTIDRUG TRANSPORTER, PUTATIVE (AFU_ORTHOLOGUE AFUA_3G01890)-RELATED"/>
    <property type="match status" value="1"/>
</dbReference>
<keyword evidence="2 5" id="KW-0812">Transmembrane</keyword>
<evidence type="ECO:0000256" key="2">
    <source>
        <dbReference type="ARBA" id="ARBA00022692"/>
    </source>
</evidence>
<feature type="transmembrane region" description="Helical" evidence="5">
    <location>
        <begin position="439"/>
        <end position="462"/>
    </location>
</feature>
<evidence type="ECO:0000256" key="4">
    <source>
        <dbReference type="ARBA" id="ARBA00023136"/>
    </source>
</evidence>
<dbReference type="InterPro" id="IPR036259">
    <property type="entry name" value="MFS_trans_sf"/>
</dbReference>
<dbReference type="eggNOG" id="KOG0255">
    <property type="taxonomic scope" value="Eukaryota"/>
</dbReference>
<evidence type="ECO:0000256" key="3">
    <source>
        <dbReference type="ARBA" id="ARBA00022989"/>
    </source>
</evidence>
<keyword evidence="8" id="KW-1185">Reference proteome</keyword>
<proteinExistence type="predicted"/>
<feature type="transmembrane region" description="Helical" evidence="5">
    <location>
        <begin position="195"/>
        <end position="214"/>
    </location>
</feature>
<dbReference type="OMA" id="AMPIVYN"/>
<feature type="transmembrane region" description="Helical" evidence="5">
    <location>
        <begin position="167"/>
        <end position="188"/>
    </location>
</feature>
<dbReference type="EMBL" id="DS027060">
    <property type="protein sequence ID" value="EAW06503.1"/>
    <property type="molecule type" value="Genomic_DNA"/>
</dbReference>
<feature type="transmembrane region" description="Helical" evidence="5">
    <location>
        <begin position="381"/>
        <end position="400"/>
    </location>
</feature>
<gene>
    <name evidence="7" type="ORF">ACLA_081930</name>
</gene>
<keyword evidence="3 5" id="KW-1133">Transmembrane helix</keyword>
<dbReference type="SUPFAM" id="SSF103473">
    <property type="entry name" value="MFS general substrate transporter"/>
    <property type="match status" value="1"/>
</dbReference>
<comment type="subcellular location">
    <subcellularLocation>
        <location evidence="1">Membrane</location>
        <topology evidence="1">Multi-pass membrane protein</topology>
    </subcellularLocation>
</comment>